<keyword evidence="3 5" id="KW-0378">Hydrolase</keyword>
<dbReference type="InterPro" id="IPR050131">
    <property type="entry name" value="Peptidase_S8_subtilisin-like"/>
</dbReference>
<dbReference type="Gene3D" id="3.40.50.200">
    <property type="entry name" value="Peptidase S8/S53 domain"/>
    <property type="match status" value="1"/>
</dbReference>
<keyword evidence="6" id="KW-1133">Transmembrane helix</keyword>
<dbReference type="InterPro" id="IPR036852">
    <property type="entry name" value="Peptidase_S8/S53_dom_sf"/>
</dbReference>
<evidence type="ECO:0000256" key="2">
    <source>
        <dbReference type="ARBA" id="ARBA00022670"/>
    </source>
</evidence>
<feature type="transmembrane region" description="Helical" evidence="6">
    <location>
        <begin position="389"/>
        <end position="406"/>
    </location>
</feature>
<dbReference type="PANTHER" id="PTHR43806:SF11">
    <property type="entry name" value="CEREVISIN-RELATED"/>
    <property type="match status" value="1"/>
</dbReference>
<keyword evidence="6" id="KW-0472">Membrane</keyword>
<dbReference type="PROSITE" id="PS51892">
    <property type="entry name" value="SUBTILASE"/>
    <property type="match status" value="1"/>
</dbReference>
<dbReference type="GO" id="GO:0004252">
    <property type="term" value="F:serine-type endopeptidase activity"/>
    <property type="evidence" value="ECO:0007669"/>
    <property type="project" value="UniProtKB-UniRule"/>
</dbReference>
<feature type="domain" description="Peptidase S8/S53" evidence="8">
    <location>
        <begin position="71"/>
        <end position="336"/>
    </location>
</feature>
<evidence type="ECO:0000256" key="6">
    <source>
        <dbReference type="SAM" id="Phobius"/>
    </source>
</evidence>
<keyword evidence="2 5" id="KW-0645">Protease</keyword>
<dbReference type="PANTHER" id="PTHR43806">
    <property type="entry name" value="PEPTIDASE S8"/>
    <property type="match status" value="1"/>
</dbReference>
<dbReference type="InterPro" id="IPR015500">
    <property type="entry name" value="Peptidase_S8_subtilisin-rel"/>
</dbReference>
<comment type="similarity">
    <text evidence="1 5">Belongs to the peptidase S8 family.</text>
</comment>
<evidence type="ECO:0000313" key="9">
    <source>
        <dbReference type="EMBL" id="NEN79795.1"/>
    </source>
</evidence>
<dbReference type="Proteomes" id="UP000468687">
    <property type="component" value="Unassembled WGS sequence"/>
</dbReference>
<sequence>MTRRAVGRVVPALGLTAAATLVTLLPGATAPAAAVECPAGPSQNEEPLSTEGTSPLAADLDYASLHRIARGEGVGVAVIDTGVAASGALPVQESVQLRGTTAATESYHGTKVAGIIAGRGGGPGVGVAPAATIYSVQVADVNTDEGGQDGLVEPSVAGLAEGLRWVVSNHAPRNIKVVNVSMTVDASQSPQIGSLVQQLGQLDVLVVAANLNVEGGDPPSLGNRPQEDPSDAVAYPAAYELPNVLGVASMPELGAPASSWTRPSYWTDVVAPSGGAFTLLPGGACEVPASSSYAAAVVSGLAAVMFSSGNGWTAPQVAARIKATAGGVTDAPNAYGGAGVVQPVEALTRVLQVAPDGTVTTSTSVPGETVEARAPRAPEDHLGVSRSEFLWWGLLAGAALALALVLRPATSRWRRR</sequence>
<evidence type="ECO:0000256" key="7">
    <source>
        <dbReference type="SAM" id="SignalP"/>
    </source>
</evidence>
<protein>
    <submittedName>
        <fullName evidence="9">S8 family serine peptidase</fullName>
    </submittedName>
</protein>
<keyword evidence="6" id="KW-0812">Transmembrane</keyword>
<keyword evidence="10" id="KW-1185">Reference proteome</keyword>
<feature type="chain" id="PRO_5039291692" evidence="7">
    <location>
        <begin position="35"/>
        <end position="416"/>
    </location>
</feature>
<proteinExistence type="inferred from homology"/>
<accession>A0A6P0HQH7</accession>
<evidence type="ECO:0000256" key="1">
    <source>
        <dbReference type="ARBA" id="ARBA00011073"/>
    </source>
</evidence>
<dbReference type="EMBL" id="JAAGXA010000012">
    <property type="protein sequence ID" value="NEN79795.1"/>
    <property type="molecule type" value="Genomic_DNA"/>
</dbReference>
<feature type="active site" description="Charge relay system" evidence="5">
    <location>
        <position position="108"/>
    </location>
</feature>
<evidence type="ECO:0000256" key="3">
    <source>
        <dbReference type="ARBA" id="ARBA00022801"/>
    </source>
</evidence>
<dbReference type="SUPFAM" id="SSF52743">
    <property type="entry name" value="Subtilisin-like"/>
    <property type="match status" value="1"/>
</dbReference>
<feature type="signal peptide" evidence="7">
    <location>
        <begin position="1"/>
        <end position="34"/>
    </location>
</feature>
<feature type="active site" description="Charge relay system" evidence="5">
    <location>
        <position position="80"/>
    </location>
</feature>
<dbReference type="InterPro" id="IPR022398">
    <property type="entry name" value="Peptidase_S8_His-AS"/>
</dbReference>
<dbReference type="GO" id="GO:0006508">
    <property type="term" value="P:proteolysis"/>
    <property type="evidence" value="ECO:0007669"/>
    <property type="project" value="UniProtKB-KW"/>
</dbReference>
<dbReference type="Pfam" id="PF00082">
    <property type="entry name" value="Peptidase_S8"/>
    <property type="match status" value="1"/>
</dbReference>
<comment type="caution">
    <text evidence="9">The sequence shown here is derived from an EMBL/GenBank/DDBJ whole genome shotgun (WGS) entry which is preliminary data.</text>
</comment>
<keyword evidence="4 5" id="KW-0720">Serine protease</keyword>
<name>A0A6P0HQH7_9ACTN</name>
<dbReference type="PROSITE" id="PS00137">
    <property type="entry name" value="SUBTILASE_HIS"/>
    <property type="match status" value="1"/>
</dbReference>
<dbReference type="PRINTS" id="PR00723">
    <property type="entry name" value="SUBTILISIN"/>
</dbReference>
<evidence type="ECO:0000256" key="5">
    <source>
        <dbReference type="PROSITE-ProRule" id="PRU01240"/>
    </source>
</evidence>
<evidence type="ECO:0000256" key="4">
    <source>
        <dbReference type="ARBA" id="ARBA00022825"/>
    </source>
</evidence>
<evidence type="ECO:0000259" key="8">
    <source>
        <dbReference type="Pfam" id="PF00082"/>
    </source>
</evidence>
<reference evidence="9 10" key="1">
    <citation type="journal article" date="2014" name="Int. J. Syst. Evol. Microbiol.">
        <title>Nocardioides zeae sp. nov., isolated from the stem of Zea mays.</title>
        <authorList>
            <person name="Glaeser S.P."/>
            <person name="McInroy J.A."/>
            <person name="Busse H.J."/>
            <person name="Kampfer P."/>
        </authorList>
    </citation>
    <scope>NUCLEOTIDE SEQUENCE [LARGE SCALE GENOMIC DNA]</scope>
    <source>
        <strain evidence="9 10">JCM 30728</strain>
    </source>
</reference>
<dbReference type="AlphaFoldDB" id="A0A6P0HQH7"/>
<keyword evidence="7" id="KW-0732">Signal</keyword>
<feature type="active site" description="Charge relay system" evidence="5">
    <location>
        <position position="292"/>
    </location>
</feature>
<dbReference type="RefSeq" id="WP_163773346.1">
    <property type="nucleotide sequence ID" value="NZ_JAAGXA010000012.1"/>
</dbReference>
<dbReference type="InterPro" id="IPR000209">
    <property type="entry name" value="Peptidase_S8/S53_dom"/>
</dbReference>
<gene>
    <name evidence="9" type="ORF">G3T38_16115</name>
</gene>
<evidence type="ECO:0000313" key="10">
    <source>
        <dbReference type="Proteomes" id="UP000468687"/>
    </source>
</evidence>
<organism evidence="9 10">
    <name type="scientific">Nocardioides zeae</name>
    <dbReference type="NCBI Taxonomy" id="1457234"/>
    <lineage>
        <taxon>Bacteria</taxon>
        <taxon>Bacillati</taxon>
        <taxon>Actinomycetota</taxon>
        <taxon>Actinomycetes</taxon>
        <taxon>Propionibacteriales</taxon>
        <taxon>Nocardioidaceae</taxon>
        <taxon>Nocardioides</taxon>
    </lineage>
</organism>